<dbReference type="EMBL" id="JQ844206">
    <property type="protein sequence ID" value="AGS52721.1"/>
    <property type="molecule type" value="Genomic_DNA"/>
</dbReference>
<feature type="region of interest" description="Disordered" evidence="1">
    <location>
        <begin position="61"/>
        <end position="155"/>
    </location>
</feature>
<organism evidence="3">
    <name type="scientific">uncultured bacterium contig00069</name>
    <dbReference type="NCBI Taxonomy" id="1181550"/>
    <lineage>
        <taxon>Bacteria</taxon>
        <taxon>environmental samples</taxon>
    </lineage>
</organism>
<keyword evidence="2" id="KW-1133">Transmembrane helix</keyword>
<evidence type="ECO:0000313" key="3">
    <source>
        <dbReference type="EMBL" id="AGS52721.1"/>
    </source>
</evidence>
<keyword evidence="2" id="KW-0812">Transmembrane</keyword>
<protein>
    <submittedName>
        <fullName evidence="3">Uncharacterized protein</fullName>
    </submittedName>
</protein>
<sequence length="201" mass="22133">MLHITTEKEEEMDEIIPIGTLVLTLLNLGLVIIALATLKGLRKDLRTPVVKKFNPDFKRKSVDIPKVPENFGKKDRDDRQKNRSKNNQQQNRQVAARRPVQKAPDVYSNELPAAPAGVSAPVPPRPVSTDFAPAAEGRRPLPPRSAGTFQTDLAPPAPAAVSYAANDIEESGMEFDRSKIAHGRRNMVAKPVIEDDTEENA</sequence>
<feature type="compositionally biased region" description="Low complexity" evidence="1">
    <location>
        <begin position="85"/>
        <end position="98"/>
    </location>
</feature>
<feature type="compositionally biased region" description="Basic and acidic residues" evidence="1">
    <location>
        <begin position="71"/>
        <end position="81"/>
    </location>
</feature>
<evidence type="ECO:0000256" key="2">
    <source>
        <dbReference type="SAM" id="Phobius"/>
    </source>
</evidence>
<reference evidence="3" key="1">
    <citation type="submission" date="2012-03" db="EMBL/GenBank/DDBJ databases">
        <title>Functional metagenomics reveals considerable lignocellulase gene clusters in the gut microbiome of a wood-feeding higher termite.</title>
        <authorList>
            <person name="Liu N."/>
        </authorList>
    </citation>
    <scope>NUCLEOTIDE SEQUENCE</scope>
</reference>
<proteinExistence type="predicted"/>
<evidence type="ECO:0000256" key="1">
    <source>
        <dbReference type="SAM" id="MobiDB-lite"/>
    </source>
</evidence>
<accession>A0A806KLL8</accession>
<keyword evidence="2" id="KW-0472">Membrane</keyword>
<feature type="transmembrane region" description="Helical" evidence="2">
    <location>
        <begin position="15"/>
        <end position="38"/>
    </location>
</feature>
<name>A0A806KLL8_9BACT</name>
<dbReference type="AlphaFoldDB" id="A0A806KLL8"/>